<dbReference type="Proteomes" id="UP001055811">
    <property type="component" value="Linkage Group LG04"/>
</dbReference>
<proteinExistence type="predicted"/>
<organism evidence="1 2">
    <name type="scientific">Cichorium intybus</name>
    <name type="common">Chicory</name>
    <dbReference type="NCBI Taxonomy" id="13427"/>
    <lineage>
        <taxon>Eukaryota</taxon>
        <taxon>Viridiplantae</taxon>
        <taxon>Streptophyta</taxon>
        <taxon>Embryophyta</taxon>
        <taxon>Tracheophyta</taxon>
        <taxon>Spermatophyta</taxon>
        <taxon>Magnoliopsida</taxon>
        <taxon>eudicotyledons</taxon>
        <taxon>Gunneridae</taxon>
        <taxon>Pentapetalae</taxon>
        <taxon>asterids</taxon>
        <taxon>campanulids</taxon>
        <taxon>Asterales</taxon>
        <taxon>Asteraceae</taxon>
        <taxon>Cichorioideae</taxon>
        <taxon>Cichorieae</taxon>
        <taxon>Cichoriinae</taxon>
        <taxon>Cichorium</taxon>
    </lineage>
</organism>
<reference evidence="1 2" key="2">
    <citation type="journal article" date="2022" name="Mol. Ecol. Resour.">
        <title>The genomes of chicory, endive, great burdock and yacon provide insights into Asteraceae paleo-polyploidization history and plant inulin production.</title>
        <authorList>
            <person name="Fan W."/>
            <person name="Wang S."/>
            <person name="Wang H."/>
            <person name="Wang A."/>
            <person name="Jiang F."/>
            <person name="Liu H."/>
            <person name="Zhao H."/>
            <person name="Xu D."/>
            <person name="Zhang Y."/>
        </authorList>
    </citation>
    <scope>NUCLEOTIDE SEQUENCE [LARGE SCALE GENOMIC DNA]</scope>
    <source>
        <strain evidence="2">cv. Punajuju</strain>
        <tissue evidence="1">Leaves</tissue>
    </source>
</reference>
<accession>A0ACB9E0Q1</accession>
<gene>
    <name evidence="1" type="ORF">L2E82_24343</name>
</gene>
<evidence type="ECO:0000313" key="2">
    <source>
        <dbReference type="Proteomes" id="UP001055811"/>
    </source>
</evidence>
<name>A0ACB9E0Q1_CICIN</name>
<reference evidence="2" key="1">
    <citation type="journal article" date="2022" name="Mol. Ecol. Resour.">
        <title>The genomes of chicory, endive, great burdock and yacon provide insights into Asteraceae palaeo-polyploidization history and plant inulin production.</title>
        <authorList>
            <person name="Fan W."/>
            <person name="Wang S."/>
            <person name="Wang H."/>
            <person name="Wang A."/>
            <person name="Jiang F."/>
            <person name="Liu H."/>
            <person name="Zhao H."/>
            <person name="Xu D."/>
            <person name="Zhang Y."/>
        </authorList>
    </citation>
    <scope>NUCLEOTIDE SEQUENCE [LARGE SCALE GENOMIC DNA]</scope>
    <source>
        <strain evidence="2">cv. Punajuju</strain>
    </source>
</reference>
<comment type="caution">
    <text evidence="1">The sequence shown here is derived from an EMBL/GenBank/DDBJ whole genome shotgun (WGS) entry which is preliminary data.</text>
</comment>
<sequence>MLKNEEDYADFVDKGHRIQVYVDHFYEKLDDWIDEEAAQEVHEVDVEADYDAISSESLEYAGTVPENTCIDLFLTELCTATIQSQVEEEGESHSDDDKEL</sequence>
<keyword evidence="2" id="KW-1185">Reference proteome</keyword>
<dbReference type="EMBL" id="CM042012">
    <property type="protein sequence ID" value="KAI3752362.1"/>
    <property type="molecule type" value="Genomic_DNA"/>
</dbReference>
<evidence type="ECO:0000313" key="1">
    <source>
        <dbReference type="EMBL" id="KAI3752362.1"/>
    </source>
</evidence>
<protein>
    <submittedName>
        <fullName evidence="1">Uncharacterized protein</fullName>
    </submittedName>
</protein>